<gene>
    <name evidence="7" type="ORF">GSBLH_T00003537001</name>
</gene>
<protein>
    <recommendedName>
        <fullName evidence="6">PNPLA domain-containing protein</fullName>
    </recommendedName>
</protein>
<feature type="short sequence motif" description="GXGXXG" evidence="4">
    <location>
        <begin position="213"/>
        <end position="218"/>
    </location>
</feature>
<dbReference type="RefSeq" id="XP_012897762.1">
    <property type="nucleotide sequence ID" value="XM_013042308.1"/>
</dbReference>
<evidence type="ECO:0000259" key="6">
    <source>
        <dbReference type="PROSITE" id="PS51635"/>
    </source>
</evidence>
<evidence type="ECO:0000256" key="4">
    <source>
        <dbReference type="PROSITE-ProRule" id="PRU01161"/>
    </source>
</evidence>
<dbReference type="PANTHER" id="PTHR14226:SF29">
    <property type="entry name" value="NEUROPATHY TARGET ESTERASE SWS"/>
    <property type="match status" value="1"/>
</dbReference>
<feature type="short sequence motif" description="DGA/G" evidence="4">
    <location>
        <begin position="365"/>
        <end position="367"/>
    </location>
</feature>
<dbReference type="EMBL" id="FN668661">
    <property type="protein sequence ID" value="CBK23714.2"/>
    <property type="molecule type" value="Genomic_DNA"/>
</dbReference>
<feature type="compositionally biased region" description="Basic and acidic residues" evidence="5">
    <location>
        <begin position="59"/>
        <end position="78"/>
    </location>
</feature>
<dbReference type="GO" id="GO:0016042">
    <property type="term" value="P:lipid catabolic process"/>
    <property type="evidence" value="ECO:0007669"/>
    <property type="project" value="UniProtKB-UniRule"/>
</dbReference>
<evidence type="ECO:0000313" key="7">
    <source>
        <dbReference type="EMBL" id="CBK23714.2"/>
    </source>
</evidence>
<organism evidence="7">
    <name type="scientific">Blastocystis hominis</name>
    <dbReference type="NCBI Taxonomy" id="12968"/>
    <lineage>
        <taxon>Eukaryota</taxon>
        <taxon>Sar</taxon>
        <taxon>Stramenopiles</taxon>
        <taxon>Bigyra</taxon>
        <taxon>Opalozoa</taxon>
        <taxon>Opalinata</taxon>
        <taxon>Blastocystidae</taxon>
        <taxon>Blastocystis</taxon>
    </lineage>
</organism>
<dbReference type="GeneID" id="24920632"/>
<proteinExistence type="predicted"/>
<evidence type="ECO:0000313" key="8">
    <source>
        <dbReference type="Proteomes" id="UP000008312"/>
    </source>
</evidence>
<dbReference type="OrthoDB" id="421051at2759"/>
<keyword evidence="2 4" id="KW-0442">Lipid degradation</keyword>
<keyword evidence="1 4" id="KW-0378">Hydrolase</keyword>
<feature type="active site" description="Nucleophile" evidence="4">
    <location>
        <position position="242"/>
    </location>
</feature>
<dbReference type="InterPro" id="IPR002641">
    <property type="entry name" value="PNPLA_dom"/>
</dbReference>
<name>D8M6G1_BLAHO</name>
<feature type="region of interest" description="Disordered" evidence="5">
    <location>
        <begin position="59"/>
        <end position="92"/>
    </location>
</feature>
<dbReference type="InterPro" id="IPR016035">
    <property type="entry name" value="Acyl_Trfase/lysoPLipase"/>
</dbReference>
<evidence type="ECO:0000256" key="3">
    <source>
        <dbReference type="ARBA" id="ARBA00023098"/>
    </source>
</evidence>
<feature type="active site" description="Proton acceptor" evidence="4">
    <location>
        <position position="365"/>
    </location>
</feature>
<feature type="short sequence motif" description="GXSXG" evidence="4">
    <location>
        <begin position="240"/>
        <end position="244"/>
    </location>
</feature>
<feature type="domain" description="PNPLA" evidence="6">
    <location>
        <begin position="209"/>
        <end position="378"/>
    </location>
</feature>
<keyword evidence="8" id="KW-1185">Reference proteome</keyword>
<dbReference type="PROSITE" id="PS51635">
    <property type="entry name" value="PNPLA"/>
    <property type="match status" value="1"/>
</dbReference>
<dbReference type="InterPro" id="IPR050301">
    <property type="entry name" value="NTE"/>
</dbReference>
<sequence length="524" mass="58013">MFRYIEQRAIDLSIKRPRVISTLPAGTSLTPRGEHRDPRGDAEHGFADAVFAPSLRGAARDPARGADHFGRPPSREHAGLTGGRAADGAGGRQLCRGVEREVPGRGRNRGEACEAERRGAAGGEHYELLSAQLCGIRREIVFLRESEDEVSEAFYERKIEEWKQVLVKLAPQKVHHVVIHRDSPRIDLSTNRSDVRRLARILTDTAVGLVLSGGGARGYAHVGVLRAMEELAIPADFIGGTSMGAFVGGIASGNRGDYYLTRKRAKQGAATLASLAAQLCDVTLPVLSLTRGNLINKVVKDAVGSRLIENSVIPYFCVCSDITNCRELIAKDGPMWRFVRGSMSLLSVFPPIGDGTLPQPNMLVDGGYCNNVPSDVMQSLYHPKAIITVNVEGYPEDDHFQIQDTQSGWSLFFKSLFPRLFGEQISKSNIQQKLLYTWSENRRADNLLENSDVVIRPPLHDVHLADNTRYDEIEDRGYNEAKQRLTEWLRLIPEQSTLHNALFAVPKYPFTDRHGSLARASSFH</sequence>
<dbReference type="InParanoid" id="D8M6G1"/>
<dbReference type="Pfam" id="PF01734">
    <property type="entry name" value="Patatin"/>
    <property type="match status" value="1"/>
</dbReference>
<evidence type="ECO:0000256" key="1">
    <source>
        <dbReference type="ARBA" id="ARBA00022801"/>
    </source>
</evidence>
<dbReference type="PANTHER" id="PTHR14226">
    <property type="entry name" value="NEUROPATHY TARGET ESTERASE/SWISS CHEESE D.MELANOGASTER"/>
    <property type="match status" value="1"/>
</dbReference>
<dbReference type="GO" id="GO:0052689">
    <property type="term" value="F:carboxylic ester hydrolase activity"/>
    <property type="evidence" value="ECO:0007669"/>
    <property type="project" value="UniProtKB-ARBA"/>
</dbReference>
<dbReference type="Gene3D" id="3.40.1090.10">
    <property type="entry name" value="Cytosolic phospholipase A2 catalytic domain"/>
    <property type="match status" value="2"/>
</dbReference>
<dbReference type="Proteomes" id="UP000008312">
    <property type="component" value="Unassembled WGS sequence"/>
</dbReference>
<dbReference type="SUPFAM" id="SSF52151">
    <property type="entry name" value="FabD/lysophospholipase-like"/>
    <property type="match status" value="1"/>
</dbReference>
<accession>D8M6G1</accession>
<dbReference type="GO" id="GO:0016298">
    <property type="term" value="F:lipase activity"/>
    <property type="evidence" value="ECO:0007669"/>
    <property type="project" value="UniProtKB-ARBA"/>
</dbReference>
<reference evidence="7" key="1">
    <citation type="submission" date="2010-02" db="EMBL/GenBank/DDBJ databases">
        <title>Sequencing and annotation of the Blastocystis hominis genome.</title>
        <authorList>
            <person name="Wincker P."/>
        </authorList>
    </citation>
    <scope>NUCLEOTIDE SEQUENCE</scope>
    <source>
        <strain evidence="7">Singapore isolate B</strain>
    </source>
</reference>
<evidence type="ECO:0000256" key="5">
    <source>
        <dbReference type="SAM" id="MobiDB-lite"/>
    </source>
</evidence>
<dbReference type="AlphaFoldDB" id="D8M6G1"/>
<keyword evidence="3 4" id="KW-0443">Lipid metabolism</keyword>
<evidence type="ECO:0000256" key="2">
    <source>
        <dbReference type="ARBA" id="ARBA00022963"/>
    </source>
</evidence>